<protein>
    <recommendedName>
        <fullName evidence="3">Right handed beta helix domain-containing protein</fullName>
    </recommendedName>
</protein>
<proteinExistence type="predicted"/>
<dbReference type="InterPro" id="IPR011050">
    <property type="entry name" value="Pectin_lyase_fold/virulence"/>
</dbReference>
<dbReference type="Proteomes" id="UP000039865">
    <property type="component" value="Unassembled WGS sequence"/>
</dbReference>
<evidence type="ECO:0000313" key="2">
    <source>
        <dbReference type="Proteomes" id="UP000039865"/>
    </source>
</evidence>
<accession>A0A078AJ42</accession>
<dbReference type="EMBL" id="CCKQ01009999">
    <property type="protein sequence ID" value="CDW81492.1"/>
    <property type="molecule type" value="Genomic_DNA"/>
</dbReference>
<reference evidence="1 2" key="1">
    <citation type="submission" date="2014-06" db="EMBL/GenBank/DDBJ databases">
        <authorList>
            <person name="Swart Estienne"/>
        </authorList>
    </citation>
    <scope>NUCLEOTIDE SEQUENCE [LARGE SCALE GENOMIC DNA]</scope>
    <source>
        <strain evidence="1 2">130c</strain>
    </source>
</reference>
<dbReference type="AlphaFoldDB" id="A0A078AJ42"/>
<name>A0A078AJ42_STYLE</name>
<dbReference type="OMA" id="HNVEFES"/>
<keyword evidence="2" id="KW-1185">Reference proteome</keyword>
<dbReference type="SUPFAM" id="SSF51126">
    <property type="entry name" value="Pectin lyase-like"/>
    <property type="match status" value="1"/>
</dbReference>
<dbReference type="PANTHER" id="PTHR11319:SF35">
    <property type="entry name" value="OUTER MEMBRANE PROTEIN PMPC-RELATED"/>
    <property type="match status" value="1"/>
</dbReference>
<gene>
    <name evidence="1" type="primary">Contig11825.g12641</name>
    <name evidence="1" type="ORF">STYLEM_10510</name>
</gene>
<evidence type="ECO:0000313" key="1">
    <source>
        <dbReference type="EMBL" id="CDW81492.1"/>
    </source>
</evidence>
<dbReference type="OrthoDB" id="326153at2759"/>
<sequence length="477" mass="53597">MYANVFISDSIFFNNQAIERTKGILCGFANMTIHNVEFESSSNIYWQNELQDVKITGSQIYKWDVKRGWSNTYIRGLEIRDSFFINLRSAQGGAIYILESDLGKETTNKNNKKFQIINSTFTNCTSEQGGALMLDNSQSVFIQNSQFIGNNAKVIPEYQIHAVDEASGGAIYYTCNDEILNCILTFDGINLFKDNYAQIKGGAVVWTTLEPIFIKNNLNFINNSAFQYGDNLACFPQKLGSLSENQYLAHMIKLGLKESPDQRLLQFTTDKNIQFHQSVQDQRSGGAIPVSYMALIDQYGQIVGSDFRSKVRISIQTDNLDEKANMYPPILQGSSDFQASGGVAVIKDVIISGTPGSSYNVTFSSDVIDLNKLSNKKEMELIQKANLDFLLDINLRECSVGEQFTSAGKCIECQDNTYSLIKMIEPNTCEICPSEKAICHGGTNIGPLPGYWRKSNTTKRIEKNTLQRLQQRLFKRQ</sequence>
<dbReference type="InParanoid" id="A0A078AJ42"/>
<evidence type="ECO:0008006" key="3">
    <source>
        <dbReference type="Google" id="ProtNLM"/>
    </source>
</evidence>
<organism evidence="1 2">
    <name type="scientific">Stylonychia lemnae</name>
    <name type="common">Ciliate</name>
    <dbReference type="NCBI Taxonomy" id="5949"/>
    <lineage>
        <taxon>Eukaryota</taxon>
        <taxon>Sar</taxon>
        <taxon>Alveolata</taxon>
        <taxon>Ciliophora</taxon>
        <taxon>Intramacronucleata</taxon>
        <taxon>Spirotrichea</taxon>
        <taxon>Stichotrichia</taxon>
        <taxon>Sporadotrichida</taxon>
        <taxon>Oxytrichidae</taxon>
        <taxon>Stylonychinae</taxon>
        <taxon>Stylonychia</taxon>
    </lineage>
</organism>
<dbReference type="PANTHER" id="PTHR11319">
    <property type="entry name" value="G PROTEIN-COUPLED RECEPTOR-RELATED"/>
    <property type="match status" value="1"/>
</dbReference>